<dbReference type="GO" id="GO:0034599">
    <property type="term" value="P:cellular response to oxidative stress"/>
    <property type="evidence" value="ECO:0007669"/>
    <property type="project" value="TreeGrafter"/>
</dbReference>
<protein>
    <recommendedName>
        <fullName evidence="2">peptide-methionine (S)-S-oxide reductase</fullName>
        <ecNumber evidence="2">1.8.4.11</ecNumber>
    </recommendedName>
    <alternativeName>
        <fullName evidence="5">Peptide-methionine (S)-S-oxide reductase</fullName>
    </alternativeName>
    <alternativeName>
        <fullName evidence="4">Protein-methionine-S-oxide reductase</fullName>
    </alternativeName>
</protein>
<dbReference type="Pfam" id="PF01625">
    <property type="entry name" value="PMSR"/>
    <property type="match status" value="2"/>
</dbReference>
<evidence type="ECO:0000256" key="1">
    <source>
        <dbReference type="ARBA" id="ARBA00005591"/>
    </source>
</evidence>
<comment type="similarity">
    <text evidence="1">Belongs to the MsrA Met sulfoxide reductase family.</text>
</comment>
<dbReference type="Gene3D" id="3.30.1060.10">
    <property type="entry name" value="Peptide methionine sulphoxide reductase MsrA"/>
    <property type="match status" value="2"/>
</dbReference>
<dbReference type="AlphaFoldDB" id="A0AAV8CLU0"/>
<evidence type="ECO:0000256" key="2">
    <source>
        <dbReference type="ARBA" id="ARBA00012502"/>
    </source>
</evidence>
<dbReference type="HAMAP" id="MF_01401">
    <property type="entry name" value="MsrA"/>
    <property type="match status" value="1"/>
</dbReference>
<comment type="caution">
    <text evidence="10">The sequence shown here is derived from an EMBL/GenBank/DDBJ whole genome shotgun (WGS) entry which is preliminary data.</text>
</comment>
<evidence type="ECO:0000256" key="8">
    <source>
        <dbReference type="SAM" id="MobiDB-lite"/>
    </source>
</evidence>
<dbReference type="PANTHER" id="PTHR42799">
    <property type="entry name" value="MITOCHONDRIAL PEPTIDE METHIONINE SULFOXIDE REDUCTASE"/>
    <property type="match status" value="1"/>
</dbReference>
<feature type="domain" description="Peptide methionine sulphoxide reductase MsrA" evidence="9">
    <location>
        <begin position="167"/>
        <end position="310"/>
    </location>
</feature>
<evidence type="ECO:0000256" key="5">
    <source>
        <dbReference type="ARBA" id="ARBA00030643"/>
    </source>
</evidence>
<evidence type="ECO:0000256" key="3">
    <source>
        <dbReference type="ARBA" id="ARBA00023002"/>
    </source>
</evidence>
<keyword evidence="3" id="KW-0560">Oxidoreductase</keyword>
<evidence type="ECO:0000256" key="4">
    <source>
        <dbReference type="ARBA" id="ARBA00030273"/>
    </source>
</evidence>
<dbReference type="InterPro" id="IPR036509">
    <property type="entry name" value="Met_Sox_Rdtase_MsrA_sf"/>
</dbReference>
<reference evidence="10" key="1">
    <citation type="submission" date="2022-08" db="EMBL/GenBank/DDBJ databases">
        <authorList>
            <person name="Marques A."/>
        </authorList>
    </citation>
    <scope>NUCLEOTIDE SEQUENCE</scope>
    <source>
        <strain evidence="10">RhyPub2mFocal</strain>
        <tissue evidence="10">Leaves</tissue>
    </source>
</reference>
<dbReference type="GO" id="GO:0008113">
    <property type="term" value="F:peptide-methionine (S)-S-oxide reductase activity"/>
    <property type="evidence" value="ECO:0007669"/>
    <property type="project" value="UniProtKB-EC"/>
</dbReference>
<dbReference type="EMBL" id="JAMFTS010000005">
    <property type="protein sequence ID" value="KAJ4756381.1"/>
    <property type="molecule type" value="Genomic_DNA"/>
</dbReference>
<comment type="catalytic activity">
    <reaction evidence="6">
        <text>L-methionyl-[protein] + [thioredoxin]-disulfide + H2O = L-methionyl-(S)-S-oxide-[protein] + [thioredoxin]-dithiol</text>
        <dbReference type="Rhea" id="RHEA:14217"/>
        <dbReference type="Rhea" id="RHEA-COMP:10698"/>
        <dbReference type="Rhea" id="RHEA-COMP:10700"/>
        <dbReference type="Rhea" id="RHEA-COMP:12313"/>
        <dbReference type="Rhea" id="RHEA-COMP:12315"/>
        <dbReference type="ChEBI" id="CHEBI:15377"/>
        <dbReference type="ChEBI" id="CHEBI:16044"/>
        <dbReference type="ChEBI" id="CHEBI:29950"/>
        <dbReference type="ChEBI" id="CHEBI:44120"/>
        <dbReference type="ChEBI" id="CHEBI:50058"/>
        <dbReference type="EC" id="1.8.4.11"/>
    </reaction>
</comment>
<evidence type="ECO:0000313" key="10">
    <source>
        <dbReference type="EMBL" id="KAJ4756381.1"/>
    </source>
</evidence>
<keyword evidence="11" id="KW-1185">Reference proteome</keyword>
<dbReference type="EC" id="1.8.4.11" evidence="2"/>
<dbReference type="PANTHER" id="PTHR42799:SF18">
    <property type="entry name" value="PEPTIDE-METHIONINE (S)-S-OXIDE REDUCTASE"/>
    <property type="match status" value="1"/>
</dbReference>
<feature type="region of interest" description="Disordered" evidence="8">
    <location>
        <begin position="308"/>
        <end position="331"/>
    </location>
</feature>
<organism evidence="10 11">
    <name type="scientific">Rhynchospora pubera</name>
    <dbReference type="NCBI Taxonomy" id="906938"/>
    <lineage>
        <taxon>Eukaryota</taxon>
        <taxon>Viridiplantae</taxon>
        <taxon>Streptophyta</taxon>
        <taxon>Embryophyta</taxon>
        <taxon>Tracheophyta</taxon>
        <taxon>Spermatophyta</taxon>
        <taxon>Magnoliopsida</taxon>
        <taxon>Liliopsida</taxon>
        <taxon>Poales</taxon>
        <taxon>Cyperaceae</taxon>
        <taxon>Cyperoideae</taxon>
        <taxon>Rhynchosporeae</taxon>
        <taxon>Rhynchospora</taxon>
    </lineage>
</organism>
<dbReference type="InterPro" id="IPR050162">
    <property type="entry name" value="MsrA_MetSO_reductase"/>
</dbReference>
<accession>A0AAV8CLU0</accession>
<sequence>MAETNPALGPDLDSPYGGAGNQLAQFGAGCFWSVELAFQRVEGVVKTEVGYTQGHFPNPTYKDVCSGQTGHSEVVRVHFDPAVCSYSTLLAVFWGKHDPTTVNRQYQQMETLNQPRSINSSFIESFSSNQQSPLKTITKRRQKMAETNPALGPDLDSPYGGAGNQLAQFGAGCFWSVELAFQRVEGVVKTEVGYTQGHFPNPTYKDVCSGQTGHSEVVRVHFDPAVCSYSTLLAVFWGKHDPTTVNRQGNDVGTQYRSGIYYYNEEQAKLAKESLEAKQKEITAKIVTEILPARKFYPAEEYHQQYLEKGGGSGNKQSARKGCNDPIRCYG</sequence>
<name>A0AAV8CLU0_9POAL</name>
<evidence type="ECO:0000256" key="6">
    <source>
        <dbReference type="ARBA" id="ARBA00047806"/>
    </source>
</evidence>
<dbReference type="Proteomes" id="UP001140206">
    <property type="component" value="Chromosome 5"/>
</dbReference>
<dbReference type="GO" id="GO:0005737">
    <property type="term" value="C:cytoplasm"/>
    <property type="evidence" value="ECO:0007669"/>
    <property type="project" value="TreeGrafter"/>
</dbReference>
<dbReference type="NCBIfam" id="TIGR00401">
    <property type="entry name" value="msrA"/>
    <property type="match status" value="2"/>
</dbReference>
<evidence type="ECO:0000256" key="7">
    <source>
        <dbReference type="ARBA" id="ARBA00048782"/>
    </source>
</evidence>
<gene>
    <name evidence="10" type="ORF">LUZ62_090786</name>
</gene>
<feature type="domain" description="Peptide methionine sulphoxide reductase MsrA" evidence="9">
    <location>
        <begin position="24"/>
        <end position="111"/>
    </location>
</feature>
<dbReference type="SUPFAM" id="SSF55068">
    <property type="entry name" value="Peptide methionine sulfoxide reductase"/>
    <property type="match status" value="2"/>
</dbReference>
<dbReference type="FunFam" id="3.30.1060.10:FF:000002">
    <property type="entry name" value="Peptide methionine sulfoxide reductase"/>
    <property type="match status" value="1"/>
</dbReference>
<dbReference type="InterPro" id="IPR002569">
    <property type="entry name" value="Met_Sox_Rdtase_MsrA_dom"/>
</dbReference>
<evidence type="ECO:0000313" key="11">
    <source>
        <dbReference type="Proteomes" id="UP001140206"/>
    </source>
</evidence>
<proteinExistence type="inferred from homology"/>
<comment type="catalytic activity">
    <reaction evidence="7">
        <text>[thioredoxin]-disulfide + L-methionine + H2O = L-methionine (S)-S-oxide + [thioredoxin]-dithiol</text>
        <dbReference type="Rhea" id="RHEA:19993"/>
        <dbReference type="Rhea" id="RHEA-COMP:10698"/>
        <dbReference type="Rhea" id="RHEA-COMP:10700"/>
        <dbReference type="ChEBI" id="CHEBI:15377"/>
        <dbReference type="ChEBI" id="CHEBI:29950"/>
        <dbReference type="ChEBI" id="CHEBI:50058"/>
        <dbReference type="ChEBI" id="CHEBI:57844"/>
        <dbReference type="ChEBI" id="CHEBI:58772"/>
        <dbReference type="EC" id="1.8.4.11"/>
    </reaction>
</comment>
<evidence type="ECO:0000259" key="9">
    <source>
        <dbReference type="Pfam" id="PF01625"/>
    </source>
</evidence>